<protein>
    <submittedName>
        <fullName evidence="1">Uncharacterized protein</fullName>
    </submittedName>
</protein>
<dbReference type="AlphaFoldDB" id="A0A1M7M697"/>
<organism evidence="1 2">
    <name type="scientific">Anaerosporobacter mobilis DSM 15930</name>
    <dbReference type="NCBI Taxonomy" id="1120996"/>
    <lineage>
        <taxon>Bacteria</taxon>
        <taxon>Bacillati</taxon>
        <taxon>Bacillota</taxon>
        <taxon>Clostridia</taxon>
        <taxon>Lachnospirales</taxon>
        <taxon>Lachnospiraceae</taxon>
        <taxon>Anaerosporobacter</taxon>
    </lineage>
</organism>
<proteinExistence type="predicted"/>
<evidence type="ECO:0000313" key="2">
    <source>
        <dbReference type="Proteomes" id="UP000184038"/>
    </source>
</evidence>
<evidence type="ECO:0000313" key="1">
    <source>
        <dbReference type="EMBL" id="SHM86256.1"/>
    </source>
</evidence>
<dbReference type="EMBL" id="FRCP01000019">
    <property type="protein sequence ID" value="SHM86256.1"/>
    <property type="molecule type" value="Genomic_DNA"/>
</dbReference>
<dbReference type="STRING" id="1120996.SAMN02746066_03659"/>
<reference evidence="1 2" key="1">
    <citation type="submission" date="2016-11" db="EMBL/GenBank/DDBJ databases">
        <authorList>
            <person name="Jaros S."/>
            <person name="Januszkiewicz K."/>
            <person name="Wedrychowicz H."/>
        </authorList>
    </citation>
    <scope>NUCLEOTIDE SEQUENCE [LARGE SCALE GENOMIC DNA]</scope>
    <source>
        <strain evidence="1 2">DSM 15930</strain>
    </source>
</reference>
<keyword evidence="2" id="KW-1185">Reference proteome</keyword>
<sequence>MNVNNKRYQANNQAHANTIQTTSNNSLCQADYSSRDSRNNQGVVSCSKAIVSVPQAFAQTKSGRLFQSTSDALPVIGNNNIVLQLCNPCSCNTTAYVSSVICANHSPSPISLKTFFYGTVNPDLLKTRPAGNTNMYVDCSCRPKACFQCGTRIEICNGILVSNVVVNGYDTFTETIDGTVILSPDSSVIYEICSVNCSQTALASVSLSWWEVPTCEELIRCCL</sequence>
<accession>A0A1M7M697</accession>
<dbReference type="Pfam" id="PF19640">
    <property type="entry name" value="DUF6143"/>
    <property type="match status" value="1"/>
</dbReference>
<name>A0A1M7M697_9FIRM</name>
<dbReference type="RefSeq" id="WP_073289953.1">
    <property type="nucleotide sequence ID" value="NZ_FRCP01000019.1"/>
</dbReference>
<dbReference type="InterPro" id="IPR046141">
    <property type="entry name" value="DUF6143"/>
</dbReference>
<dbReference type="Proteomes" id="UP000184038">
    <property type="component" value="Unassembled WGS sequence"/>
</dbReference>
<gene>
    <name evidence="1" type="ORF">SAMN02746066_03659</name>
</gene>